<evidence type="ECO:0000313" key="2">
    <source>
        <dbReference type="Proteomes" id="UP001497700"/>
    </source>
</evidence>
<proteinExistence type="predicted"/>
<organism evidence="1 2">
    <name type="scientific">Hypoxylon rubiginosum</name>
    <dbReference type="NCBI Taxonomy" id="110542"/>
    <lineage>
        <taxon>Eukaryota</taxon>
        <taxon>Fungi</taxon>
        <taxon>Dikarya</taxon>
        <taxon>Ascomycota</taxon>
        <taxon>Pezizomycotina</taxon>
        <taxon>Sordariomycetes</taxon>
        <taxon>Xylariomycetidae</taxon>
        <taxon>Xylariales</taxon>
        <taxon>Hypoxylaceae</taxon>
        <taxon>Hypoxylon</taxon>
    </lineage>
</organism>
<dbReference type="Proteomes" id="UP001497700">
    <property type="component" value="Unassembled WGS sequence"/>
</dbReference>
<gene>
    <name evidence="1" type="ORF">F4820DRAFT_427568</name>
</gene>
<reference evidence="1 2" key="1">
    <citation type="journal article" date="2022" name="New Phytol.">
        <title>Ecological generalism drives hyperdiversity of secondary metabolite gene clusters in xylarialean endophytes.</title>
        <authorList>
            <person name="Franco M.E.E."/>
            <person name="Wisecaver J.H."/>
            <person name="Arnold A.E."/>
            <person name="Ju Y.M."/>
            <person name="Slot J.C."/>
            <person name="Ahrendt S."/>
            <person name="Moore L.P."/>
            <person name="Eastman K.E."/>
            <person name="Scott K."/>
            <person name="Konkel Z."/>
            <person name="Mondo S.J."/>
            <person name="Kuo A."/>
            <person name="Hayes R.D."/>
            <person name="Haridas S."/>
            <person name="Andreopoulos B."/>
            <person name="Riley R."/>
            <person name="LaButti K."/>
            <person name="Pangilinan J."/>
            <person name="Lipzen A."/>
            <person name="Amirebrahimi M."/>
            <person name="Yan J."/>
            <person name="Adam C."/>
            <person name="Keymanesh K."/>
            <person name="Ng V."/>
            <person name="Louie K."/>
            <person name="Northen T."/>
            <person name="Drula E."/>
            <person name="Henrissat B."/>
            <person name="Hsieh H.M."/>
            <person name="Youens-Clark K."/>
            <person name="Lutzoni F."/>
            <person name="Miadlikowska J."/>
            <person name="Eastwood D.C."/>
            <person name="Hamelin R.C."/>
            <person name="Grigoriev I.V."/>
            <person name="U'Ren J.M."/>
        </authorList>
    </citation>
    <scope>NUCLEOTIDE SEQUENCE [LARGE SCALE GENOMIC DNA]</scope>
    <source>
        <strain evidence="1 2">CBS 119005</strain>
    </source>
</reference>
<comment type="caution">
    <text evidence="1">The sequence shown here is derived from an EMBL/GenBank/DDBJ whole genome shotgun (WGS) entry which is preliminary data.</text>
</comment>
<sequence>MAGTFDPSSDIPSLEGKAILITGANSGLGKQAALELAKHKPAQIWINARNLDKGDAILSELKSQSADTSFFLQQLDLTSFDSIKKAAKAFLASATRLDILFLNAGIMGHPAAVTQDGYEIHMGTNHLGHALLLKLLTPLLIKTAVGPPSADIRVVITSSVGYKFSNPKGIQFDDLKKAAVEGVTPVMQYAQSKLANLLYAQQVAKRYPQFTTVSVHPGSVKTQLFLREPGDEQMRHLQTVVAPAKSIVVEEGVKNQLWAATAPAVKSGIYYEPIGVADMATGRATEEEMAQNLWTWTEKELEGINI</sequence>
<accession>A0ACB9YX70</accession>
<evidence type="ECO:0000313" key="1">
    <source>
        <dbReference type="EMBL" id="KAI4863300.1"/>
    </source>
</evidence>
<protein>
    <submittedName>
        <fullName evidence="1">NAD(P)-binding protein</fullName>
    </submittedName>
</protein>
<name>A0ACB9YX70_9PEZI</name>
<dbReference type="EMBL" id="MU393507">
    <property type="protein sequence ID" value="KAI4863300.1"/>
    <property type="molecule type" value="Genomic_DNA"/>
</dbReference>
<keyword evidence="2" id="KW-1185">Reference proteome</keyword>